<keyword evidence="10" id="KW-1185">Reference proteome</keyword>
<evidence type="ECO:0000313" key="10">
    <source>
        <dbReference type="Proteomes" id="UP000184295"/>
    </source>
</evidence>
<accession>A0A1M4UZN8</accession>
<keyword evidence="1 7" id="KW-0479">Metal-binding</keyword>
<dbReference type="InterPro" id="IPR034137">
    <property type="entry name" value="TOPRIM_RecR"/>
</dbReference>
<dbReference type="SMART" id="SM00493">
    <property type="entry name" value="TOPRIM"/>
    <property type="match status" value="1"/>
</dbReference>
<dbReference type="Pfam" id="PF21175">
    <property type="entry name" value="RecR_C"/>
    <property type="match status" value="1"/>
</dbReference>
<dbReference type="OrthoDB" id="9802672at2"/>
<dbReference type="InterPro" id="IPR000093">
    <property type="entry name" value="DNA_Rcmb_RecR"/>
</dbReference>
<proteinExistence type="inferred from homology"/>
<dbReference type="EMBL" id="FQUL01000013">
    <property type="protein sequence ID" value="SHE62108.1"/>
    <property type="molecule type" value="Genomic_DNA"/>
</dbReference>
<dbReference type="Gene3D" id="6.10.250.240">
    <property type="match status" value="1"/>
</dbReference>
<dbReference type="Proteomes" id="UP000184295">
    <property type="component" value="Unassembled WGS sequence"/>
</dbReference>
<dbReference type="Gene3D" id="3.40.1360.10">
    <property type="match status" value="1"/>
</dbReference>
<evidence type="ECO:0000256" key="1">
    <source>
        <dbReference type="ARBA" id="ARBA00022723"/>
    </source>
</evidence>
<keyword evidence="3 7" id="KW-0863">Zinc-finger</keyword>
<dbReference type="PANTHER" id="PTHR30446:SF0">
    <property type="entry name" value="RECOMBINATION PROTEIN RECR"/>
    <property type="match status" value="1"/>
</dbReference>
<evidence type="ECO:0000256" key="6">
    <source>
        <dbReference type="ARBA" id="ARBA00023204"/>
    </source>
</evidence>
<dbReference type="AlphaFoldDB" id="A0A1M4UZN8"/>
<comment type="function">
    <text evidence="7">May play a role in DNA repair. It seems to be involved in an RecBC-independent recombinational process of DNA repair. It may act with RecF and RecO.</text>
</comment>
<comment type="similarity">
    <text evidence="7">Belongs to the RecR family.</text>
</comment>
<protein>
    <recommendedName>
        <fullName evidence="7">Recombination protein RecR</fullName>
    </recommendedName>
</protein>
<dbReference type="STRING" id="1121881.SAMN02745225_01133"/>
<evidence type="ECO:0000256" key="7">
    <source>
        <dbReference type="HAMAP-Rule" id="MF_00017"/>
    </source>
</evidence>
<evidence type="ECO:0000313" key="9">
    <source>
        <dbReference type="EMBL" id="SHE62108.1"/>
    </source>
</evidence>
<dbReference type="PROSITE" id="PS50880">
    <property type="entry name" value="TOPRIM"/>
    <property type="match status" value="1"/>
</dbReference>
<dbReference type="PANTHER" id="PTHR30446">
    <property type="entry name" value="RECOMBINATION PROTEIN RECR"/>
    <property type="match status" value="1"/>
</dbReference>
<gene>
    <name evidence="7" type="primary">recR</name>
    <name evidence="9" type="ORF">SAMN02745225_01133</name>
</gene>
<dbReference type="CDD" id="cd01025">
    <property type="entry name" value="TOPRIM_recR"/>
    <property type="match status" value="1"/>
</dbReference>
<evidence type="ECO:0000256" key="3">
    <source>
        <dbReference type="ARBA" id="ARBA00022771"/>
    </source>
</evidence>
<dbReference type="GO" id="GO:0008270">
    <property type="term" value="F:zinc ion binding"/>
    <property type="evidence" value="ECO:0007669"/>
    <property type="project" value="UniProtKB-KW"/>
</dbReference>
<feature type="zinc finger region" description="C4-type" evidence="7">
    <location>
        <begin position="56"/>
        <end position="71"/>
    </location>
</feature>
<keyword evidence="2 7" id="KW-0227">DNA damage</keyword>
<dbReference type="Pfam" id="PF21176">
    <property type="entry name" value="RecR_HhH"/>
    <property type="match status" value="1"/>
</dbReference>
<dbReference type="GO" id="GO:0003677">
    <property type="term" value="F:DNA binding"/>
    <property type="evidence" value="ECO:0007669"/>
    <property type="project" value="UniProtKB-UniRule"/>
</dbReference>
<dbReference type="NCBIfam" id="TIGR00615">
    <property type="entry name" value="recR"/>
    <property type="match status" value="1"/>
</dbReference>
<organism evidence="9 10">
    <name type="scientific">Ferrithrix thermotolerans DSM 19514</name>
    <dbReference type="NCBI Taxonomy" id="1121881"/>
    <lineage>
        <taxon>Bacteria</taxon>
        <taxon>Bacillati</taxon>
        <taxon>Actinomycetota</taxon>
        <taxon>Acidimicrobiia</taxon>
        <taxon>Acidimicrobiales</taxon>
        <taxon>Acidimicrobiaceae</taxon>
        <taxon>Ferrithrix</taxon>
    </lineage>
</organism>
<reference evidence="10" key="1">
    <citation type="submission" date="2016-11" db="EMBL/GenBank/DDBJ databases">
        <authorList>
            <person name="Varghese N."/>
            <person name="Submissions S."/>
        </authorList>
    </citation>
    <scope>NUCLEOTIDE SEQUENCE [LARGE SCALE GENOMIC DNA]</scope>
    <source>
        <strain evidence="10">DSM 19514</strain>
    </source>
</reference>
<evidence type="ECO:0000256" key="4">
    <source>
        <dbReference type="ARBA" id="ARBA00022833"/>
    </source>
</evidence>
<evidence type="ECO:0000259" key="8">
    <source>
        <dbReference type="PROSITE" id="PS50880"/>
    </source>
</evidence>
<dbReference type="InterPro" id="IPR023627">
    <property type="entry name" value="Rcmb_RecR"/>
</dbReference>
<name>A0A1M4UZN8_9ACTN</name>
<evidence type="ECO:0000256" key="5">
    <source>
        <dbReference type="ARBA" id="ARBA00023172"/>
    </source>
</evidence>
<dbReference type="InterPro" id="IPR015967">
    <property type="entry name" value="Rcmb_RecR_Znf"/>
</dbReference>
<dbReference type="PROSITE" id="PS01300">
    <property type="entry name" value="RECR"/>
    <property type="match status" value="1"/>
</dbReference>
<feature type="domain" description="Toprim" evidence="8">
    <location>
        <begin position="79"/>
        <end position="175"/>
    </location>
</feature>
<evidence type="ECO:0000256" key="2">
    <source>
        <dbReference type="ARBA" id="ARBA00022763"/>
    </source>
</evidence>
<dbReference type="Pfam" id="PF13662">
    <property type="entry name" value="Toprim_4"/>
    <property type="match status" value="1"/>
</dbReference>
<dbReference type="InterPro" id="IPR003583">
    <property type="entry name" value="Hlx-hairpin-Hlx_DNA-bd_motif"/>
</dbReference>
<dbReference type="GO" id="GO:0006281">
    <property type="term" value="P:DNA repair"/>
    <property type="evidence" value="ECO:0007669"/>
    <property type="project" value="UniProtKB-UniRule"/>
</dbReference>
<dbReference type="SMART" id="SM00278">
    <property type="entry name" value="HhH1"/>
    <property type="match status" value="1"/>
</dbReference>
<dbReference type="GO" id="GO:0006310">
    <property type="term" value="P:DNA recombination"/>
    <property type="evidence" value="ECO:0007669"/>
    <property type="project" value="UniProtKB-UniRule"/>
</dbReference>
<dbReference type="Gene3D" id="1.10.8.420">
    <property type="entry name" value="RecR Domain 1"/>
    <property type="match status" value="1"/>
</dbReference>
<keyword evidence="4 7" id="KW-0862">Zinc</keyword>
<dbReference type="RefSeq" id="WP_072789807.1">
    <property type="nucleotide sequence ID" value="NZ_FQUL01000013.1"/>
</dbReference>
<keyword evidence="6 7" id="KW-0234">DNA repair</keyword>
<dbReference type="SUPFAM" id="SSF111304">
    <property type="entry name" value="Recombination protein RecR"/>
    <property type="match status" value="1"/>
</dbReference>
<dbReference type="InterPro" id="IPR006171">
    <property type="entry name" value="TOPRIM_dom"/>
</dbReference>
<keyword evidence="5 7" id="KW-0233">DNA recombination</keyword>
<dbReference type="Pfam" id="PF02132">
    <property type="entry name" value="RecR_ZnF"/>
    <property type="match status" value="1"/>
</dbReference>
<sequence>MYTPSVQTLIDELARLPGIGPKSAQRIAFYILKSDKERALRLADAIVECKEKVSFCESCFNLSESRLCGICSDKDRDRSVICLVEEPRDVIAIEKTKEYRGLYHVLGGVLNPIDGIGPDKIRVRELLKRLSGNSGINEVIVCTNPNLEGEATALYLARLLADSGITVSRLASGLPVGGDLEYADELTLGRALVGRRVLIGGER</sequence>
<dbReference type="HAMAP" id="MF_00017">
    <property type="entry name" value="RecR"/>
    <property type="match status" value="1"/>
</dbReference>